<dbReference type="GO" id="GO:0004674">
    <property type="term" value="F:protein serine/threonine kinase activity"/>
    <property type="evidence" value="ECO:0007669"/>
    <property type="project" value="UniProtKB-KW"/>
</dbReference>
<dbReference type="AlphaFoldDB" id="A0A2R5F6Z4"/>
<dbReference type="EMBL" id="BDOQ01000004">
    <property type="protein sequence ID" value="GBG13967.1"/>
    <property type="molecule type" value="Genomic_DNA"/>
</dbReference>
<comment type="caution">
    <text evidence="2">The sequence shown here is derived from an EMBL/GenBank/DDBJ whole genome shotgun (WGS) entry which is preliminary data.</text>
</comment>
<reference evidence="2 3" key="1">
    <citation type="journal article" date="2018" name="Environ. Microbiol.">
        <title>Isolation and genomic characterization of Novimethylophilus kurashikiensis gen. nov. sp. nov., a new lanthanide-dependent methylotrophic species of Methylophilaceae.</title>
        <authorList>
            <person name="Lv H."/>
            <person name="Sahin N."/>
            <person name="Tani A."/>
        </authorList>
    </citation>
    <scope>NUCLEOTIDE SEQUENCE [LARGE SCALE GENOMIC DNA]</scope>
    <source>
        <strain evidence="2 3">La2-4</strain>
    </source>
</reference>
<feature type="domain" description="Protein kinase" evidence="1">
    <location>
        <begin position="22"/>
        <end position="292"/>
    </location>
</feature>
<evidence type="ECO:0000259" key="1">
    <source>
        <dbReference type="PROSITE" id="PS50011"/>
    </source>
</evidence>
<dbReference type="SUPFAM" id="SSF56112">
    <property type="entry name" value="Protein kinase-like (PK-like)"/>
    <property type="match status" value="1"/>
</dbReference>
<dbReference type="PROSITE" id="PS00108">
    <property type="entry name" value="PROTEIN_KINASE_ST"/>
    <property type="match status" value="1"/>
</dbReference>
<dbReference type="InterPro" id="IPR008271">
    <property type="entry name" value="Ser/Thr_kinase_AS"/>
</dbReference>
<keyword evidence="2" id="KW-0723">Serine/threonine-protein kinase</keyword>
<evidence type="ECO:0000313" key="3">
    <source>
        <dbReference type="Proteomes" id="UP000245081"/>
    </source>
</evidence>
<dbReference type="GO" id="GO:0005524">
    <property type="term" value="F:ATP binding"/>
    <property type="evidence" value="ECO:0007669"/>
    <property type="project" value="InterPro"/>
</dbReference>
<accession>A0A2R5F6Z4</accession>
<keyword evidence="2" id="KW-0418">Kinase</keyword>
<dbReference type="InterPro" id="IPR000719">
    <property type="entry name" value="Prot_kinase_dom"/>
</dbReference>
<proteinExistence type="predicted"/>
<dbReference type="PROSITE" id="PS50011">
    <property type="entry name" value="PROTEIN_KINASE_DOM"/>
    <property type="match status" value="1"/>
</dbReference>
<dbReference type="SMART" id="SM00220">
    <property type="entry name" value="S_TKc"/>
    <property type="match status" value="1"/>
</dbReference>
<dbReference type="Gene3D" id="1.10.510.10">
    <property type="entry name" value="Transferase(Phosphotransferase) domain 1"/>
    <property type="match status" value="1"/>
</dbReference>
<dbReference type="Proteomes" id="UP000245081">
    <property type="component" value="Unassembled WGS sequence"/>
</dbReference>
<keyword evidence="2" id="KW-0808">Transferase</keyword>
<organism evidence="2 3">
    <name type="scientific">Novimethylophilus kurashikiensis</name>
    <dbReference type="NCBI Taxonomy" id="1825523"/>
    <lineage>
        <taxon>Bacteria</taxon>
        <taxon>Pseudomonadati</taxon>
        <taxon>Pseudomonadota</taxon>
        <taxon>Betaproteobacteria</taxon>
        <taxon>Nitrosomonadales</taxon>
        <taxon>Methylophilaceae</taxon>
        <taxon>Novimethylophilus</taxon>
    </lineage>
</organism>
<gene>
    <name evidence="2" type="ORF">NMK_1520</name>
</gene>
<dbReference type="PANTHER" id="PTHR24361">
    <property type="entry name" value="MITOGEN-ACTIVATED KINASE KINASE KINASE"/>
    <property type="match status" value="1"/>
</dbReference>
<sequence length="319" mass="35653">MHIMSAQPPNHSLPVGYQLQEYRIDKVLSGGGFSYVYLAHDQDGQAVAIKEYLPSALALRVEGNSVVAASDEALGYFRQGMKSFFEEGRALARIDHRNIVRVINFFRANDTVYMVMQYERGRSLQTHIQMQPQPVTENFVRRVFGELLTGLREVHTHKLLHLDIKPANIYLRIDGSPVLLDFGSARQGLSDAPPSLAPTYTPGYAAPEQYSNREGLGPWSDIYSIGATMYACLTRSPPPPADDRIKLDKLTPAVQVGKGIYSTHLLETIDWCLELDHLKRPQSVFALQKALLEDIAIQTQPQKNSLFSSLRAKLSALKS</sequence>
<dbReference type="InterPro" id="IPR011009">
    <property type="entry name" value="Kinase-like_dom_sf"/>
</dbReference>
<dbReference type="Pfam" id="PF00069">
    <property type="entry name" value="Pkinase"/>
    <property type="match status" value="1"/>
</dbReference>
<dbReference type="InterPro" id="IPR053235">
    <property type="entry name" value="Ser_Thr_kinase"/>
</dbReference>
<protein>
    <submittedName>
        <fullName evidence="2">Serine/threonine protein kinase</fullName>
    </submittedName>
</protein>
<keyword evidence="3" id="KW-1185">Reference proteome</keyword>
<dbReference type="CDD" id="cd14014">
    <property type="entry name" value="STKc_PknB_like"/>
    <property type="match status" value="1"/>
</dbReference>
<dbReference type="GO" id="GO:0005737">
    <property type="term" value="C:cytoplasm"/>
    <property type="evidence" value="ECO:0007669"/>
    <property type="project" value="TreeGrafter"/>
</dbReference>
<evidence type="ECO:0000313" key="2">
    <source>
        <dbReference type="EMBL" id="GBG13967.1"/>
    </source>
</evidence>
<name>A0A2R5F6Z4_9PROT</name>